<proteinExistence type="predicted"/>
<comment type="caution">
    <text evidence="1">The sequence shown here is derived from an EMBL/GenBank/DDBJ whole genome shotgun (WGS) entry which is preliminary data.</text>
</comment>
<organism evidence="1 2">
    <name type="scientific">Mesorhizobium opportunistum</name>
    <dbReference type="NCBI Taxonomy" id="593909"/>
    <lineage>
        <taxon>Bacteria</taxon>
        <taxon>Pseudomonadati</taxon>
        <taxon>Pseudomonadota</taxon>
        <taxon>Alphaproteobacteria</taxon>
        <taxon>Hyphomicrobiales</taxon>
        <taxon>Phyllobacteriaceae</taxon>
        <taxon>Mesorhizobium</taxon>
    </lineage>
</organism>
<dbReference type="Proteomes" id="UP001464387">
    <property type="component" value="Unassembled WGS sequence"/>
</dbReference>
<dbReference type="RefSeq" id="WP_287275852.1">
    <property type="nucleotide sequence ID" value="NZ_JAMYMT010000024.1"/>
</dbReference>
<sequence length="66" mass="7451">MTSPIYHDAEGARQHLEVIRWPHGPFCPHCCNANPGAHHYACAQVYSPGVVHRRAPAILCHSRNRR</sequence>
<keyword evidence="2" id="KW-1185">Reference proteome</keyword>
<evidence type="ECO:0000313" key="2">
    <source>
        <dbReference type="Proteomes" id="UP001464387"/>
    </source>
</evidence>
<evidence type="ECO:0000313" key="1">
    <source>
        <dbReference type="EMBL" id="MER8934646.1"/>
    </source>
</evidence>
<gene>
    <name evidence="1" type="ORF">NKI33_16905</name>
</gene>
<accession>A0ABV1YHK4</accession>
<reference evidence="1 2" key="1">
    <citation type="journal article" date="2024" name="Proc. Natl. Acad. Sci. U.S.A.">
        <title>The evolutionary genomics of adaptation to stress in wild rhizobium bacteria.</title>
        <authorList>
            <person name="Kehlet-Delgado H."/>
            <person name="Montoya A.P."/>
            <person name="Jensen K.T."/>
            <person name="Wendlandt C.E."/>
            <person name="Dexheimer C."/>
            <person name="Roberts M."/>
            <person name="Torres Martinez L."/>
            <person name="Friesen M.L."/>
            <person name="Griffitts J.S."/>
            <person name="Porter S.S."/>
        </authorList>
    </citation>
    <scope>NUCLEOTIDE SEQUENCE [LARGE SCALE GENOMIC DNA]</scope>
    <source>
        <strain evidence="1 2">M0729</strain>
    </source>
</reference>
<protein>
    <submittedName>
        <fullName evidence="1">Transposase</fullName>
    </submittedName>
</protein>
<name>A0ABV1YHK4_9HYPH</name>
<dbReference type="EMBL" id="JAMYPJ010000022">
    <property type="protein sequence ID" value="MER8934646.1"/>
    <property type="molecule type" value="Genomic_DNA"/>
</dbReference>